<name>A0A1G7S3Z5_9PROT</name>
<sequence length="177" mass="18657">MTAAVLRPLAAALMLLTVAACAGTDDGDGPPPVRARAYPTPEREAVVVQVVNLPKGSEVTAIELRTPDGVLTPSKRESSETVSAGESLAPEIGIGARGGSATGVEPHLTLSFSLFDWFWGGDAEANGKLERTEGRTVLARIPVPEDQRGELTKRTVTITLRDVAGTTRTQQTRVQGQ</sequence>
<dbReference type="STRING" id="1082479.SAMN05216241_106110"/>
<feature type="signal peptide" evidence="1">
    <location>
        <begin position="1"/>
        <end position="22"/>
    </location>
</feature>
<reference evidence="2 3" key="1">
    <citation type="submission" date="2016-10" db="EMBL/GenBank/DDBJ databases">
        <authorList>
            <person name="de Groot N.N."/>
        </authorList>
    </citation>
    <scope>NUCLEOTIDE SEQUENCE [LARGE SCALE GENOMIC DNA]</scope>
    <source>
        <strain evidence="2 3">DSM 25584</strain>
    </source>
</reference>
<feature type="chain" id="PRO_5011614807" description="Lipoprotein" evidence="1">
    <location>
        <begin position="23"/>
        <end position="177"/>
    </location>
</feature>
<evidence type="ECO:0000313" key="2">
    <source>
        <dbReference type="EMBL" id="SDG17682.1"/>
    </source>
</evidence>
<organism evidence="2 3">
    <name type="scientific">Limimonas halophila</name>
    <dbReference type="NCBI Taxonomy" id="1082479"/>
    <lineage>
        <taxon>Bacteria</taxon>
        <taxon>Pseudomonadati</taxon>
        <taxon>Pseudomonadota</taxon>
        <taxon>Alphaproteobacteria</taxon>
        <taxon>Rhodospirillales</taxon>
        <taxon>Rhodovibrionaceae</taxon>
        <taxon>Limimonas</taxon>
    </lineage>
</organism>
<keyword evidence="3" id="KW-1185">Reference proteome</keyword>
<proteinExistence type="predicted"/>
<protein>
    <recommendedName>
        <fullName evidence="4">Lipoprotein</fullName>
    </recommendedName>
</protein>
<accession>A0A1G7S3Z5</accession>
<evidence type="ECO:0000313" key="3">
    <source>
        <dbReference type="Proteomes" id="UP000199415"/>
    </source>
</evidence>
<evidence type="ECO:0008006" key="4">
    <source>
        <dbReference type="Google" id="ProtNLM"/>
    </source>
</evidence>
<gene>
    <name evidence="2" type="ORF">SAMN05216241_106110</name>
</gene>
<dbReference type="EMBL" id="FNCE01000006">
    <property type="protein sequence ID" value="SDG17682.1"/>
    <property type="molecule type" value="Genomic_DNA"/>
</dbReference>
<evidence type="ECO:0000256" key="1">
    <source>
        <dbReference type="SAM" id="SignalP"/>
    </source>
</evidence>
<dbReference type="RefSeq" id="WP_090020133.1">
    <property type="nucleotide sequence ID" value="NZ_FNCE01000006.1"/>
</dbReference>
<keyword evidence="1" id="KW-0732">Signal</keyword>
<dbReference type="Proteomes" id="UP000199415">
    <property type="component" value="Unassembled WGS sequence"/>
</dbReference>
<dbReference type="PROSITE" id="PS51257">
    <property type="entry name" value="PROKAR_LIPOPROTEIN"/>
    <property type="match status" value="1"/>
</dbReference>
<dbReference type="AlphaFoldDB" id="A0A1G7S3Z5"/>